<dbReference type="Pfam" id="PF03552">
    <property type="entry name" value="Cellulose_synt"/>
    <property type="match status" value="1"/>
</dbReference>
<dbReference type="Pfam" id="PF07238">
    <property type="entry name" value="PilZ"/>
    <property type="match status" value="1"/>
</dbReference>
<evidence type="ECO:0000256" key="8">
    <source>
        <dbReference type="ARBA" id="ARBA00022636"/>
    </source>
</evidence>
<dbReference type="OrthoDB" id="9806824at2"/>
<feature type="transmembrane region" description="Helical" evidence="16">
    <location>
        <begin position="347"/>
        <end position="376"/>
    </location>
</feature>
<dbReference type="STRING" id="108003.B1C78_02010"/>
<evidence type="ECO:0000256" key="16">
    <source>
        <dbReference type="SAM" id="Phobius"/>
    </source>
</evidence>
<dbReference type="PANTHER" id="PTHR43867:SF2">
    <property type="entry name" value="CELLULOSE SYNTHASE CATALYTIC SUBUNIT A [UDP-FORMING]"/>
    <property type="match status" value="1"/>
</dbReference>
<evidence type="ECO:0000313" key="19">
    <source>
        <dbReference type="EMBL" id="OOG28114.1"/>
    </source>
</evidence>
<evidence type="ECO:0000256" key="5">
    <source>
        <dbReference type="ARBA" id="ARBA00018714"/>
    </source>
</evidence>
<gene>
    <name evidence="19" type="ORF">B1C78_02010</name>
</gene>
<evidence type="ECO:0000256" key="9">
    <source>
        <dbReference type="ARBA" id="ARBA00022676"/>
    </source>
</evidence>
<keyword evidence="14 16" id="KW-0472">Membrane</keyword>
<dbReference type="PRINTS" id="PR01439">
    <property type="entry name" value="CELLSNTHASEA"/>
</dbReference>
<evidence type="ECO:0000256" key="7">
    <source>
        <dbReference type="ARBA" id="ARBA00022519"/>
    </source>
</evidence>
<dbReference type="InterPro" id="IPR003919">
    <property type="entry name" value="Cell_synth_A"/>
</dbReference>
<dbReference type="Pfam" id="PF00535">
    <property type="entry name" value="Glycos_transf_2"/>
    <property type="match status" value="1"/>
</dbReference>
<organism evidence="19 20">
    <name type="scientific">Thioalkalivibrio denitrificans</name>
    <dbReference type="NCBI Taxonomy" id="108003"/>
    <lineage>
        <taxon>Bacteria</taxon>
        <taxon>Pseudomonadati</taxon>
        <taxon>Pseudomonadota</taxon>
        <taxon>Gammaproteobacteria</taxon>
        <taxon>Chromatiales</taxon>
        <taxon>Ectothiorhodospiraceae</taxon>
        <taxon>Thioalkalivibrio</taxon>
    </lineage>
</organism>
<dbReference type="InterPro" id="IPR009875">
    <property type="entry name" value="PilZ_domain"/>
</dbReference>
<dbReference type="InterPro" id="IPR001173">
    <property type="entry name" value="Glyco_trans_2-like"/>
</dbReference>
<dbReference type="Proteomes" id="UP000189462">
    <property type="component" value="Unassembled WGS sequence"/>
</dbReference>
<evidence type="ECO:0000256" key="15">
    <source>
        <dbReference type="ARBA" id="ARBA00048682"/>
    </source>
</evidence>
<keyword evidence="10" id="KW-0808">Transferase</keyword>
<keyword evidence="11 16" id="KW-0812">Transmembrane</keyword>
<dbReference type="GO" id="GO:0035438">
    <property type="term" value="F:cyclic-di-GMP binding"/>
    <property type="evidence" value="ECO:0007669"/>
    <property type="project" value="InterPro"/>
</dbReference>
<proteinExistence type="inferred from homology"/>
<evidence type="ECO:0000256" key="10">
    <source>
        <dbReference type="ARBA" id="ARBA00022679"/>
    </source>
</evidence>
<comment type="pathway">
    <text evidence="2">Glycan metabolism; bacterial cellulose biosynthesis.</text>
</comment>
<name>A0A1V3NSY1_9GAMM</name>
<feature type="transmembrane region" description="Helical" evidence="16">
    <location>
        <begin position="404"/>
        <end position="422"/>
    </location>
</feature>
<feature type="domain" description="Glycosyltransferase 2-like" evidence="17">
    <location>
        <begin position="88"/>
        <end position="255"/>
    </location>
</feature>
<comment type="catalytic activity">
    <reaction evidence="15">
        <text>[(1-&gt;4)-beta-D-glucosyl](n) + UDP-alpha-D-glucose = [(1-&gt;4)-beta-D-glucosyl](n+1) + UDP + H(+)</text>
        <dbReference type="Rhea" id="RHEA:19929"/>
        <dbReference type="Rhea" id="RHEA-COMP:10033"/>
        <dbReference type="Rhea" id="RHEA-COMP:10034"/>
        <dbReference type="ChEBI" id="CHEBI:15378"/>
        <dbReference type="ChEBI" id="CHEBI:18246"/>
        <dbReference type="ChEBI" id="CHEBI:58223"/>
        <dbReference type="ChEBI" id="CHEBI:58885"/>
        <dbReference type="EC" id="2.4.1.12"/>
    </reaction>
</comment>
<keyword evidence="9" id="KW-0328">Glycosyltransferase</keyword>
<comment type="similarity">
    <text evidence="3">Belongs to the glycosyltransferase 2 family.</text>
</comment>
<dbReference type="SUPFAM" id="SSF53448">
    <property type="entry name" value="Nucleotide-diphospho-sugar transferases"/>
    <property type="match status" value="1"/>
</dbReference>
<keyword evidence="7" id="KW-0997">Cell inner membrane</keyword>
<dbReference type="Gene3D" id="2.40.10.220">
    <property type="entry name" value="predicted glycosyltransferase like domains"/>
    <property type="match status" value="1"/>
</dbReference>
<comment type="caution">
    <text evidence="19">The sequence shown here is derived from an EMBL/GenBank/DDBJ whole genome shotgun (WGS) entry which is preliminary data.</text>
</comment>
<dbReference type="GO" id="GO:0005886">
    <property type="term" value="C:plasma membrane"/>
    <property type="evidence" value="ECO:0007669"/>
    <property type="project" value="UniProtKB-SubCell"/>
</dbReference>
<feature type="transmembrane region" description="Helical" evidence="16">
    <location>
        <begin position="20"/>
        <end position="38"/>
    </location>
</feature>
<keyword evidence="20" id="KW-1185">Reference proteome</keyword>
<dbReference type="CDD" id="cd06421">
    <property type="entry name" value="CESA_CelA_like"/>
    <property type="match status" value="1"/>
</dbReference>
<dbReference type="GO" id="GO:0012505">
    <property type="term" value="C:endomembrane system"/>
    <property type="evidence" value="ECO:0007669"/>
    <property type="project" value="UniProtKB-SubCell"/>
</dbReference>
<reference evidence="19 20" key="1">
    <citation type="submission" date="2017-02" db="EMBL/GenBank/DDBJ databases">
        <title>Genomic diversity within the haloalkaliphilic genus Thioalkalivibrio.</title>
        <authorList>
            <person name="Ahn A.-C."/>
            <person name="Meier-Kolthoff J."/>
            <person name="Overmars L."/>
            <person name="Richter M."/>
            <person name="Woyke T."/>
            <person name="Sorokin D.Y."/>
            <person name="Muyzer G."/>
        </authorList>
    </citation>
    <scope>NUCLEOTIDE SEQUENCE [LARGE SCALE GENOMIC DNA]</scope>
    <source>
        <strain evidence="19 20">ALJD</strain>
    </source>
</reference>
<dbReference type="AlphaFoldDB" id="A0A1V3NSY1"/>
<feature type="transmembrane region" description="Helical" evidence="16">
    <location>
        <begin position="44"/>
        <end position="67"/>
    </location>
</feature>
<feature type="transmembrane region" description="Helical" evidence="16">
    <location>
        <begin position="443"/>
        <end position="465"/>
    </location>
</feature>
<keyword evidence="6" id="KW-1003">Cell membrane</keyword>
<dbReference type="EC" id="2.4.1.12" evidence="4"/>
<evidence type="ECO:0000256" key="2">
    <source>
        <dbReference type="ARBA" id="ARBA00005186"/>
    </source>
</evidence>
<dbReference type="RefSeq" id="WP_077277463.1">
    <property type="nucleotide sequence ID" value="NZ_MVBK01000010.1"/>
</dbReference>
<evidence type="ECO:0000256" key="14">
    <source>
        <dbReference type="ARBA" id="ARBA00023136"/>
    </source>
</evidence>
<dbReference type="Gene3D" id="3.90.550.10">
    <property type="entry name" value="Spore Coat Polysaccharide Biosynthesis Protein SpsA, Chain A"/>
    <property type="match status" value="1"/>
</dbReference>
<dbReference type="InterPro" id="IPR050321">
    <property type="entry name" value="Glycosyltr_2/OpgH_subfam"/>
</dbReference>
<evidence type="ECO:0000256" key="11">
    <source>
        <dbReference type="ARBA" id="ARBA00022692"/>
    </source>
</evidence>
<dbReference type="SUPFAM" id="SSF141371">
    <property type="entry name" value="PilZ domain-like"/>
    <property type="match status" value="1"/>
</dbReference>
<evidence type="ECO:0000256" key="3">
    <source>
        <dbReference type="ARBA" id="ARBA00006739"/>
    </source>
</evidence>
<keyword evidence="13 16" id="KW-1133">Transmembrane helix</keyword>
<dbReference type="PANTHER" id="PTHR43867">
    <property type="entry name" value="CELLULOSE SYNTHASE CATALYTIC SUBUNIT A [UDP-FORMING]"/>
    <property type="match status" value="1"/>
</dbReference>
<comment type="subcellular location">
    <subcellularLocation>
        <location evidence="1">Cell inner membrane</location>
        <topology evidence="1">Multi-pass membrane protein</topology>
    </subcellularLocation>
</comment>
<evidence type="ECO:0000259" key="17">
    <source>
        <dbReference type="Pfam" id="PF00535"/>
    </source>
</evidence>
<evidence type="ECO:0000256" key="1">
    <source>
        <dbReference type="ARBA" id="ARBA00004429"/>
    </source>
</evidence>
<dbReference type="EMBL" id="MVBK01000010">
    <property type="protein sequence ID" value="OOG28114.1"/>
    <property type="molecule type" value="Genomic_DNA"/>
</dbReference>
<accession>A0A1V3NSY1</accession>
<sequence length="749" mass="84502">MRHPKPPTHDYEELNPARKLLVFIFIGVALWYLSWRAGSLNPDALTFSLVIYGAELFGFLATLLHIFMTWRLRRRVSPPVPDGLKVAVFIPTYNESEDLVRNTLIAALHMDYPHETWLLDDGNRPAMKALAEELGAHYLARADNTHAKAGNLNHALAQTDADFIAVFDADHAPQRHFLERTLGYFVQDEKVAFVQTPQDFFNLDSYQHRRQPGKRFVWTEQSLFFRVIQRGKDTWNAAFFCGSCAVVRRDALERIGGFATETVTEDLHTSLRLHKLGYRSVYHPESLAFGLAPSNVVPFLKQRIRWGQGAMQVWRREGVLTARGLTLAQRLNYFASMSTYFDGWQKAIFYVAPVIVLLTGVMPITALGAEFFVRFIPYYVLSFWLFEELGRGYGRSVLIEQYNMSRFAAFAWATLALFRRALRFAVTPKGLSRTRETYRFLTPQFIILALNAIALPVGLALFMAIDNHLPVEAAVVNVMWASLNLALALSVVLFTLNRGDQRRGEYRFPIPLPARLHLAGGRQLATVDDISSSGCRLYGPMTESLQPGEVVTMDLALPSGQRTLDARVMSRIPGEGVESGYTRAVGCEFIWPTRVERDLLKLFLYGSDLQWHLHSLSEQSRTPLEWLADPFRRGRGKVPGEAHWNAITYEVEGQPGQSLGLLSLPASVDDPHQLLSFEPLPEAALLHGRLTTRTRQASFIARTGVGEVLDSPVAPLYLTSVRELDLEDTWQDVQTDADPRHRESVSAAA</sequence>
<feature type="transmembrane region" description="Helical" evidence="16">
    <location>
        <begin position="477"/>
        <end position="497"/>
    </location>
</feature>
<feature type="domain" description="PilZ" evidence="18">
    <location>
        <begin position="501"/>
        <end position="605"/>
    </location>
</feature>
<evidence type="ECO:0000313" key="20">
    <source>
        <dbReference type="Proteomes" id="UP000189462"/>
    </source>
</evidence>
<dbReference type="InterPro" id="IPR029044">
    <property type="entry name" value="Nucleotide-diphossugar_trans"/>
</dbReference>
<evidence type="ECO:0000256" key="13">
    <source>
        <dbReference type="ARBA" id="ARBA00022989"/>
    </source>
</evidence>
<evidence type="ECO:0000256" key="12">
    <source>
        <dbReference type="ARBA" id="ARBA00022916"/>
    </source>
</evidence>
<dbReference type="InterPro" id="IPR005150">
    <property type="entry name" value="Cellulose_synth"/>
</dbReference>
<keyword evidence="8" id="KW-0973">c-di-GMP</keyword>
<protein>
    <recommendedName>
        <fullName evidence="5">Cellulose synthase catalytic subunit [UDP-forming]</fullName>
        <ecNumber evidence="4">2.4.1.12</ecNumber>
    </recommendedName>
</protein>
<evidence type="ECO:0000256" key="6">
    <source>
        <dbReference type="ARBA" id="ARBA00022475"/>
    </source>
</evidence>
<keyword evidence="12" id="KW-0135">Cellulose biosynthesis</keyword>
<evidence type="ECO:0000256" key="4">
    <source>
        <dbReference type="ARBA" id="ARBA00012539"/>
    </source>
</evidence>
<dbReference type="GO" id="GO:0016759">
    <property type="term" value="F:cellulose synthase activity"/>
    <property type="evidence" value="ECO:0007669"/>
    <property type="project" value="InterPro"/>
</dbReference>
<evidence type="ECO:0000259" key="18">
    <source>
        <dbReference type="Pfam" id="PF07238"/>
    </source>
</evidence>
<dbReference type="GO" id="GO:0006011">
    <property type="term" value="P:UDP-alpha-D-glucose metabolic process"/>
    <property type="evidence" value="ECO:0007669"/>
    <property type="project" value="InterPro"/>
</dbReference>